<dbReference type="SUPFAM" id="SSF53448">
    <property type="entry name" value="Nucleotide-diphospho-sugar transferases"/>
    <property type="match status" value="1"/>
</dbReference>
<dbReference type="Pfam" id="PF00535">
    <property type="entry name" value="Glycos_transf_2"/>
    <property type="match status" value="1"/>
</dbReference>
<reference evidence="2" key="1">
    <citation type="journal article" date="2020" name="Nature">
        <title>Giant virus diversity and host interactions through global metagenomics.</title>
        <authorList>
            <person name="Schulz F."/>
            <person name="Roux S."/>
            <person name="Paez-Espino D."/>
            <person name="Jungbluth S."/>
            <person name="Walsh D.A."/>
            <person name="Denef V.J."/>
            <person name="McMahon K.D."/>
            <person name="Konstantinidis K.T."/>
            <person name="Eloe-Fadrosh E.A."/>
            <person name="Kyrpides N.C."/>
            <person name="Woyke T."/>
        </authorList>
    </citation>
    <scope>NUCLEOTIDE SEQUENCE</scope>
    <source>
        <strain evidence="2">GVMAG-S-3300013006-158</strain>
    </source>
</reference>
<dbReference type="AlphaFoldDB" id="A0A6C0KPK7"/>
<dbReference type="InterPro" id="IPR001173">
    <property type="entry name" value="Glyco_trans_2-like"/>
</dbReference>
<proteinExistence type="predicted"/>
<accession>A0A6C0KPK7</accession>
<dbReference type="Gene3D" id="3.90.550.10">
    <property type="entry name" value="Spore Coat Polysaccharide Biosynthesis Protein SpsA, Chain A"/>
    <property type="match status" value="1"/>
</dbReference>
<organism evidence="2">
    <name type="scientific">viral metagenome</name>
    <dbReference type="NCBI Taxonomy" id="1070528"/>
    <lineage>
        <taxon>unclassified sequences</taxon>
        <taxon>metagenomes</taxon>
        <taxon>organismal metagenomes</taxon>
    </lineage>
</organism>
<evidence type="ECO:0000259" key="1">
    <source>
        <dbReference type="Pfam" id="PF00535"/>
    </source>
</evidence>
<sequence length="257" mass="30438">MNRNIHVEMSIEVSVVTPTYNRRKFIPMLIELYKRQTYPKEKMEWIVIDDGRDKVEDLFIEAAQDIPNLRYIYLDEKVRIGAKRNMLNKEARGNIIVAMDDDDYYPANRVKSVVDAFKKYPRVDLAGSSEMFLYYIDSKKIYSIGPYHQNHATNGTMAWRKRYADAHQYNEYVTKSEEDSFLDNFKHTMIQLDPKDTILVMCHDDNTADKKQLRADHYAWKDRSKEALMKQTKYTIEDFVKDPVLLSFYSQLSLPKE</sequence>
<dbReference type="CDD" id="cd00761">
    <property type="entry name" value="Glyco_tranf_GTA_type"/>
    <property type="match status" value="1"/>
</dbReference>
<name>A0A6C0KPK7_9ZZZZ</name>
<evidence type="ECO:0000313" key="2">
    <source>
        <dbReference type="EMBL" id="QHU18667.1"/>
    </source>
</evidence>
<dbReference type="EMBL" id="MN740936">
    <property type="protein sequence ID" value="QHU18667.1"/>
    <property type="molecule type" value="Genomic_DNA"/>
</dbReference>
<dbReference type="PANTHER" id="PTHR22916">
    <property type="entry name" value="GLYCOSYLTRANSFERASE"/>
    <property type="match status" value="1"/>
</dbReference>
<protein>
    <recommendedName>
        <fullName evidence="1">Glycosyltransferase 2-like domain-containing protein</fullName>
    </recommendedName>
</protein>
<feature type="domain" description="Glycosyltransferase 2-like" evidence="1">
    <location>
        <begin position="14"/>
        <end position="128"/>
    </location>
</feature>
<dbReference type="InterPro" id="IPR029044">
    <property type="entry name" value="Nucleotide-diphossugar_trans"/>
</dbReference>